<reference evidence="1" key="1">
    <citation type="journal article" date="2022" name="IScience">
        <title>Evolution of zygomycete secretomes and the origins of terrestrial fungal ecologies.</title>
        <authorList>
            <person name="Chang Y."/>
            <person name="Wang Y."/>
            <person name="Mondo S."/>
            <person name="Ahrendt S."/>
            <person name="Andreopoulos W."/>
            <person name="Barry K."/>
            <person name="Beard J."/>
            <person name="Benny G.L."/>
            <person name="Blankenship S."/>
            <person name="Bonito G."/>
            <person name="Cuomo C."/>
            <person name="Desiro A."/>
            <person name="Gervers K.A."/>
            <person name="Hundley H."/>
            <person name="Kuo A."/>
            <person name="LaButti K."/>
            <person name="Lang B.F."/>
            <person name="Lipzen A."/>
            <person name="O'Donnell K."/>
            <person name="Pangilinan J."/>
            <person name="Reynolds N."/>
            <person name="Sandor L."/>
            <person name="Smith M.E."/>
            <person name="Tsang A."/>
            <person name="Grigoriev I.V."/>
            <person name="Stajich J.E."/>
            <person name="Spatafora J.W."/>
        </authorList>
    </citation>
    <scope>NUCLEOTIDE SEQUENCE</scope>
    <source>
        <strain evidence="1">RSA 2281</strain>
    </source>
</reference>
<protein>
    <submittedName>
        <fullName evidence="1">Uncharacterized protein</fullName>
    </submittedName>
</protein>
<comment type="caution">
    <text evidence="1">The sequence shown here is derived from an EMBL/GenBank/DDBJ whole genome shotgun (WGS) entry which is preliminary data.</text>
</comment>
<evidence type="ECO:0000313" key="2">
    <source>
        <dbReference type="Proteomes" id="UP001209540"/>
    </source>
</evidence>
<name>A0AAD5JST4_9FUNG</name>
<dbReference type="Proteomes" id="UP001209540">
    <property type="component" value="Unassembled WGS sequence"/>
</dbReference>
<gene>
    <name evidence="1" type="ORF">BDA99DRAFT_540841</name>
</gene>
<sequence>MGVTTQYTPQEHIVTLMFVFTWVTNLRITMTSFVITKNFLNDIGYNIKIHILLRAMWINVKFLRLDDGVDSKFSSITIFGHTYNIRSRAHLFHTHISWAHPLLITFMRRGESV</sequence>
<reference evidence="1" key="2">
    <citation type="submission" date="2023-02" db="EMBL/GenBank/DDBJ databases">
        <authorList>
            <consortium name="DOE Joint Genome Institute"/>
            <person name="Mondo S.J."/>
            <person name="Chang Y."/>
            <person name="Wang Y."/>
            <person name="Ahrendt S."/>
            <person name="Andreopoulos W."/>
            <person name="Barry K."/>
            <person name="Beard J."/>
            <person name="Benny G.L."/>
            <person name="Blankenship S."/>
            <person name="Bonito G."/>
            <person name="Cuomo C."/>
            <person name="Desiro A."/>
            <person name="Gervers K.A."/>
            <person name="Hundley H."/>
            <person name="Kuo A."/>
            <person name="LaButti K."/>
            <person name="Lang B.F."/>
            <person name="Lipzen A."/>
            <person name="O'Donnell K."/>
            <person name="Pangilinan J."/>
            <person name="Reynolds N."/>
            <person name="Sandor L."/>
            <person name="Smith M.W."/>
            <person name="Tsang A."/>
            <person name="Grigoriev I.V."/>
            <person name="Stajich J.E."/>
            <person name="Spatafora J.W."/>
        </authorList>
    </citation>
    <scope>NUCLEOTIDE SEQUENCE</scope>
    <source>
        <strain evidence="1">RSA 2281</strain>
    </source>
</reference>
<accession>A0AAD5JST4</accession>
<evidence type="ECO:0000313" key="1">
    <source>
        <dbReference type="EMBL" id="KAI9252846.1"/>
    </source>
</evidence>
<proteinExistence type="predicted"/>
<organism evidence="1 2">
    <name type="scientific">Phascolomyces articulosus</name>
    <dbReference type="NCBI Taxonomy" id="60185"/>
    <lineage>
        <taxon>Eukaryota</taxon>
        <taxon>Fungi</taxon>
        <taxon>Fungi incertae sedis</taxon>
        <taxon>Mucoromycota</taxon>
        <taxon>Mucoromycotina</taxon>
        <taxon>Mucoromycetes</taxon>
        <taxon>Mucorales</taxon>
        <taxon>Lichtheimiaceae</taxon>
        <taxon>Phascolomyces</taxon>
    </lineage>
</organism>
<dbReference type="EMBL" id="JAIXMP010000027">
    <property type="protein sequence ID" value="KAI9252846.1"/>
    <property type="molecule type" value="Genomic_DNA"/>
</dbReference>
<dbReference type="AlphaFoldDB" id="A0AAD5JST4"/>
<keyword evidence="2" id="KW-1185">Reference proteome</keyword>